<accession>A0AAV2HLA7</accession>
<evidence type="ECO:0000256" key="4">
    <source>
        <dbReference type="ARBA" id="ARBA00023040"/>
    </source>
</evidence>
<dbReference type="PANTHER" id="PTHR24243:SF230">
    <property type="entry name" value="G-PROTEIN COUPLED RECEPTORS FAMILY 1 PROFILE DOMAIN-CONTAINING PROTEIN"/>
    <property type="match status" value="1"/>
</dbReference>
<organism evidence="10 11">
    <name type="scientific">Lymnaea stagnalis</name>
    <name type="common">Great pond snail</name>
    <name type="synonym">Helix stagnalis</name>
    <dbReference type="NCBI Taxonomy" id="6523"/>
    <lineage>
        <taxon>Eukaryota</taxon>
        <taxon>Metazoa</taxon>
        <taxon>Spiralia</taxon>
        <taxon>Lophotrochozoa</taxon>
        <taxon>Mollusca</taxon>
        <taxon>Gastropoda</taxon>
        <taxon>Heterobranchia</taxon>
        <taxon>Euthyneura</taxon>
        <taxon>Panpulmonata</taxon>
        <taxon>Hygrophila</taxon>
        <taxon>Lymnaeoidea</taxon>
        <taxon>Lymnaeidae</taxon>
        <taxon>Lymnaea</taxon>
    </lineage>
</organism>
<keyword evidence="6" id="KW-0675">Receptor</keyword>
<feature type="transmembrane region" description="Helical" evidence="8">
    <location>
        <begin position="186"/>
        <end position="208"/>
    </location>
</feature>
<keyword evidence="2 8" id="KW-0812">Transmembrane</keyword>
<dbReference type="InterPro" id="IPR000276">
    <property type="entry name" value="GPCR_Rhodpsn"/>
</dbReference>
<feature type="transmembrane region" description="Helical" evidence="8">
    <location>
        <begin position="229"/>
        <end position="249"/>
    </location>
</feature>
<gene>
    <name evidence="10" type="ORF">GSLYS_00006886001</name>
</gene>
<evidence type="ECO:0000313" key="10">
    <source>
        <dbReference type="EMBL" id="CAL1532868.1"/>
    </source>
</evidence>
<sequence>MTVVVNPLIGVVGIAGNAVNCAVLRKSGFSKPSNIFLFGLAVADLLGLLPAVDVAFMLTKFPKHIPPGYSYWEYDCTDNRLALFYLNVSRILISLAAFGQNASCCLCVIITIERLIAVFFPLKFTAIVRPKRAWLVVVLLYVFWTVFAFMFARKITFFFTYTAKYKTCLSTFYLDFDDAERLLDTVATWLSCYVSLGIVVISSILIGAKIKMANRRRAKMTSSNSASSVTRTTQTLMAVCVVFSITQMVRFPYAMFRVSFQDEIAYETYQMALTLTSNLNSASNFVIYVILNNKFRRIFLGLF</sequence>
<feature type="domain" description="G-protein coupled receptors family 1 profile" evidence="9">
    <location>
        <begin position="16"/>
        <end position="288"/>
    </location>
</feature>
<evidence type="ECO:0000259" key="9">
    <source>
        <dbReference type="PROSITE" id="PS50262"/>
    </source>
</evidence>
<dbReference type="GO" id="GO:0004930">
    <property type="term" value="F:G protein-coupled receptor activity"/>
    <property type="evidence" value="ECO:0007669"/>
    <property type="project" value="UniProtKB-KW"/>
</dbReference>
<evidence type="ECO:0000256" key="8">
    <source>
        <dbReference type="SAM" id="Phobius"/>
    </source>
</evidence>
<evidence type="ECO:0000256" key="6">
    <source>
        <dbReference type="ARBA" id="ARBA00023170"/>
    </source>
</evidence>
<evidence type="ECO:0000256" key="3">
    <source>
        <dbReference type="ARBA" id="ARBA00022989"/>
    </source>
</evidence>
<dbReference type="EMBL" id="CAXITT010000127">
    <property type="protein sequence ID" value="CAL1532868.1"/>
    <property type="molecule type" value="Genomic_DNA"/>
</dbReference>
<dbReference type="PRINTS" id="PR00237">
    <property type="entry name" value="GPCRRHODOPSN"/>
</dbReference>
<dbReference type="Pfam" id="PF00001">
    <property type="entry name" value="7tm_1"/>
    <property type="match status" value="1"/>
</dbReference>
<keyword evidence="3 8" id="KW-1133">Transmembrane helix</keyword>
<dbReference type="Proteomes" id="UP001497497">
    <property type="component" value="Unassembled WGS sequence"/>
</dbReference>
<dbReference type="SUPFAM" id="SSF81321">
    <property type="entry name" value="Family A G protein-coupled receptor-like"/>
    <property type="match status" value="1"/>
</dbReference>
<dbReference type="AlphaFoldDB" id="A0AAV2HLA7"/>
<name>A0AAV2HLA7_LYMST</name>
<keyword evidence="5 8" id="KW-0472">Membrane</keyword>
<keyword evidence="7" id="KW-0807">Transducer</keyword>
<feature type="transmembrane region" description="Helical" evidence="8">
    <location>
        <begin position="6"/>
        <end position="23"/>
    </location>
</feature>
<feature type="transmembrane region" description="Helical" evidence="8">
    <location>
        <begin position="133"/>
        <end position="152"/>
    </location>
</feature>
<feature type="transmembrane region" description="Helical" evidence="8">
    <location>
        <begin position="91"/>
        <end position="112"/>
    </location>
</feature>
<dbReference type="SMART" id="SM01381">
    <property type="entry name" value="7TM_GPCR_Srsx"/>
    <property type="match status" value="1"/>
</dbReference>
<protein>
    <recommendedName>
        <fullName evidence="9">G-protein coupled receptors family 1 profile domain-containing protein</fullName>
    </recommendedName>
</protein>
<dbReference type="GO" id="GO:0005886">
    <property type="term" value="C:plasma membrane"/>
    <property type="evidence" value="ECO:0007669"/>
    <property type="project" value="TreeGrafter"/>
</dbReference>
<dbReference type="Gene3D" id="1.20.1070.10">
    <property type="entry name" value="Rhodopsin 7-helix transmembrane proteins"/>
    <property type="match status" value="1"/>
</dbReference>
<dbReference type="PANTHER" id="PTHR24243">
    <property type="entry name" value="G-PROTEIN COUPLED RECEPTOR"/>
    <property type="match status" value="1"/>
</dbReference>
<evidence type="ECO:0000313" key="11">
    <source>
        <dbReference type="Proteomes" id="UP001497497"/>
    </source>
</evidence>
<dbReference type="InterPro" id="IPR017452">
    <property type="entry name" value="GPCR_Rhodpsn_7TM"/>
</dbReference>
<proteinExistence type="predicted"/>
<evidence type="ECO:0000256" key="1">
    <source>
        <dbReference type="ARBA" id="ARBA00004141"/>
    </source>
</evidence>
<comment type="subcellular location">
    <subcellularLocation>
        <location evidence="1">Membrane</location>
        <topology evidence="1">Multi-pass membrane protein</topology>
    </subcellularLocation>
</comment>
<feature type="transmembrane region" description="Helical" evidence="8">
    <location>
        <begin position="35"/>
        <end position="58"/>
    </location>
</feature>
<keyword evidence="4" id="KW-0297">G-protein coupled receptor</keyword>
<keyword evidence="11" id="KW-1185">Reference proteome</keyword>
<reference evidence="10 11" key="1">
    <citation type="submission" date="2024-04" db="EMBL/GenBank/DDBJ databases">
        <authorList>
            <consortium name="Genoscope - CEA"/>
            <person name="William W."/>
        </authorList>
    </citation>
    <scope>NUCLEOTIDE SEQUENCE [LARGE SCALE GENOMIC DNA]</scope>
</reference>
<evidence type="ECO:0000256" key="2">
    <source>
        <dbReference type="ARBA" id="ARBA00022692"/>
    </source>
</evidence>
<dbReference type="PROSITE" id="PS50262">
    <property type="entry name" value="G_PROTEIN_RECEP_F1_2"/>
    <property type="match status" value="1"/>
</dbReference>
<evidence type="ECO:0000256" key="5">
    <source>
        <dbReference type="ARBA" id="ARBA00023136"/>
    </source>
</evidence>
<feature type="non-terminal residue" evidence="10">
    <location>
        <position position="303"/>
    </location>
</feature>
<feature type="transmembrane region" description="Helical" evidence="8">
    <location>
        <begin position="269"/>
        <end position="291"/>
    </location>
</feature>
<evidence type="ECO:0000256" key="7">
    <source>
        <dbReference type="ARBA" id="ARBA00023224"/>
    </source>
</evidence>
<comment type="caution">
    <text evidence="10">The sequence shown here is derived from an EMBL/GenBank/DDBJ whole genome shotgun (WGS) entry which is preliminary data.</text>
</comment>